<gene>
    <name evidence="3" type="ORF">B0J15DRAFT_473595</name>
</gene>
<name>A0A9P9L5W0_FUSSL</name>
<organism evidence="3 4">
    <name type="scientific">Fusarium solani</name>
    <name type="common">Filamentous fungus</name>
    <dbReference type="NCBI Taxonomy" id="169388"/>
    <lineage>
        <taxon>Eukaryota</taxon>
        <taxon>Fungi</taxon>
        <taxon>Dikarya</taxon>
        <taxon>Ascomycota</taxon>
        <taxon>Pezizomycotina</taxon>
        <taxon>Sordariomycetes</taxon>
        <taxon>Hypocreomycetidae</taxon>
        <taxon>Hypocreales</taxon>
        <taxon>Nectriaceae</taxon>
        <taxon>Fusarium</taxon>
        <taxon>Fusarium solani species complex</taxon>
    </lineage>
</organism>
<keyword evidence="4" id="KW-1185">Reference proteome</keyword>
<sequence>MADSRRIEWFLGRAGLLPPPQQIPSLVEPPAQDYEPFVKANRDAARQLLVQQRMADPSYRAPSEQKRNLFRTKHQKEEAGNHANWTFTKHEVARAFDLLLSTEPLAATGVAQALLLYTTLTSLDELWGHLHDPRLEKKMKRNRLSSTMADSFPPGITWLDKAASHDNIHYIHLLCQTRVSQEALTRAFGISLSKSSADAMRLLLSYGAAASSYPDAVAQHIRIGDLALVSLLLSAPTAMTTGAWLECLEKDLARAIAGTGFSLEILLLCVANRRDLVCDSLLLATLRAKSLHALAVLLAYASSNEKLFGVRESACELATLVPDSTQKLSFFTLLAEAGLVGDYPVLREELVKSVKAHQIPLAKLLVGAGVSVDIPPHNALQWAISQMDFVMMELLKNGAFSSPVSLALSYVPESASEPDMIHLMDIFGPMGVSGEHLDAHLVRAVRNKHLRLVETLVRCGASVEYEQASAIQAALEAVDFDMLKALLLRKCSPEILSAAIPAAMGISPRDSRLQAMKSILQKGVHSQVLGVPLQQVVSEDGDIDSDLIQLFLEYHAPVDLSNTADGNPLLVAARRGNVSVLQMLCTGGPRTETLSVAVPIAFKSMEKFGYDAALAMITLLLQKGANGKAVDQTLLEASSRDTRLDIVRVLVEHRANANYASGVAYTNAAERGNFELLEILCSGCPPSPQSLSVVFHTAMRPEHYNLKTIEFLLDSAPSSHILQAPASIEGVLRGHPNLAEVVPCLVRHGLSVDTGSGMLLCSAVQEKDVALLSTLVSSKPQTASLAAAFQEAITVEPRDVKLEIMKLLLEAATSAEIGQSEYLPQETKTAFSGDPTGLELLLSHKASVDVQGGRALQEAAAEGAPEVLKTLLAANPTALTVEKAFIVGSSSPVASHTKAVILGHLLRTDQVSVDAVSKSLTEAVSKHPDDILLAKLLLSYHAKVEIDTLKMALESSPVDMFLSLSRTISEPAMAKELFRHVRNSDIDSERRFIAYQSLVDKDIDTDEVSEALLDSIKSNPDNVDTPNLLLEHGAVVNYKDGAAFTMAFESSNLNLVRALSQHLVKADESAATLAFDYVSNNLSFDSEVRLEIYSCLLEFSISKESLNKALVGALESTATNTAILSKLVEHGADPNAEEANCFVLACKKNSRDEFRALSKHADLSVVLPALLDYVKEELEVMNWFILLFEEQPAGTKVQEDELLFKCMRKFPQGTLVLGFLLDHGVPAAAKIIYNLRPMWEPEECTALMWAISSSLKIDNAVILRLLQMEDAALPTYVTPQSQMSAVFLCLLDKSRTPVLKALLELAPGDMFNSTVSGSDFSKIACYPRQPKAQFQSLFEEEDEISPREAALFLGNIDAFKLLAGEGTPDDGTLHLASLLALPDFVTWLLETHDANYEEENFGFMVPLGLACFSKPFPWCKIANEESDWNLRLRETMKILIAKTLKTWRYREKLVLHIALENGPEVTKAMLDALDIRHEADKDKTYLYTDRTGLHYSPCEYVEEFIEVGDKQKKKLLKCLTGQGLT</sequence>
<dbReference type="Gene3D" id="1.25.40.20">
    <property type="entry name" value="Ankyrin repeat-containing domain"/>
    <property type="match status" value="4"/>
</dbReference>
<dbReference type="Proteomes" id="UP000736672">
    <property type="component" value="Unassembled WGS sequence"/>
</dbReference>
<protein>
    <submittedName>
        <fullName evidence="3">Uncharacterized protein</fullName>
    </submittedName>
</protein>
<comment type="caution">
    <text evidence="3">The sequence shown here is derived from an EMBL/GenBank/DDBJ whole genome shotgun (WGS) entry which is preliminary data.</text>
</comment>
<evidence type="ECO:0000313" key="3">
    <source>
        <dbReference type="EMBL" id="KAH7274756.1"/>
    </source>
</evidence>
<dbReference type="OrthoDB" id="3182339at2759"/>
<keyword evidence="1" id="KW-0677">Repeat</keyword>
<dbReference type="SUPFAM" id="SSF48403">
    <property type="entry name" value="Ankyrin repeat"/>
    <property type="match status" value="3"/>
</dbReference>
<evidence type="ECO:0000313" key="4">
    <source>
        <dbReference type="Proteomes" id="UP000736672"/>
    </source>
</evidence>
<dbReference type="InterPro" id="IPR051165">
    <property type="entry name" value="Multifunctional_ANK_Repeat"/>
</dbReference>
<dbReference type="InterPro" id="IPR002110">
    <property type="entry name" value="Ankyrin_rpt"/>
</dbReference>
<evidence type="ECO:0000256" key="2">
    <source>
        <dbReference type="ARBA" id="ARBA00023043"/>
    </source>
</evidence>
<reference evidence="3" key="1">
    <citation type="journal article" date="2021" name="Nat. Commun.">
        <title>Genetic determinants of endophytism in the Arabidopsis root mycobiome.</title>
        <authorList>
            <person name="Mesny F."/>
            <person name="Miyauchi S."/>
            <person name="Thiergart T."/>
            <person name="Pickel B."/>
            <person name="Atanasova L."/>
            <person name="Karlsson M."/>
            <person name="Huettel B."/>
            <person name="Barry K.W."/>
            <person name="Haridas S."/>
            <person name="Chen C."/>
            <person name="Bauer D."/>
            <person name="Andreopoulos W."/>
            <person name="Pangilinan J."/>
            <person name="LaButti K."/>
            <person name="Riley R."/>
            <person name="Lipzen A."/>
            <person name="Clum A."/>
            <person name="Drula E."/>
            <person name="Henrissat B."/>
            <person name="Kohler A."/>
            <person name="Grigoriev I.V."/>
            <person name="Martin F.M."/>
            <person name="Hacquard S."/>
        </authorList>
    </citation>
    <scope>NUCLEOTIDE SEQUENCE</scope>
    <source>
        <strain evidence="3">FSSC 5 MPI-SDFR-AT-0091</strain>
    </source>
</reference>
<evidence type="ECO:0000256" key="1">
    <source>
        <dbReference type="ARBA" id="ARBA00022737"/>
    </source>
</evidence>
<keyword evidence="2" id="KW-0040">ANK repeat</keyword>
<dbReference type="PANTHER" id="PTHR24123">
    <property type="entry name" value="ANKYRIN REPEAT-CONTAINING"/>
    <property type="match status" value="1"/>
</dbReference>
<dbReference type="InterPro" id="IPR036770">
    <property type="entry name" value="Ankyrin_rpt-contain_sf"/>
</dbReference>
<dbReference type="EMBL" id="JAGTJS010000001">
    <property type="protein sequence ID" value="KAH7274756.1"/>
    <property type="molecule type" value="Genomic_DNA"/>
</dbReference>
<dbReference type="PANTHER" id="PTHR24123:SF33">
    <property type="entry name" value="PROTEIN HOS4"/>
    <property type="match status" value="1"/>
</dbReference>
<accession>A0A9P9L5W0</accession>
<proteinExistence type="predicted"/>
<dbReference type="SMART" id="SM00248">
    <property type="entry name" value="ANK"/>
    <property type="match status" value="9"/>
</dbReference>